<dbReference type="Pfam" id="PF12796">
    <property type="entry name" value="Ank_2"/>
    <property type="match status" value="1"/>
</dbReference>
<dbReference type="Proteomes" id="UP000006048">
    <property type="component" value="Chromosome"/>
</dbReference>
<dbReference type="Pfam" id="PF02493">
    <property type="entry name" value="MORN"/>
    <property type="match status" value="3"/>
</dbReference>
<evidence type="ECO:0000313" key="5">
    <source>
        <dbReference type="Proteomes" id="UP000006048"/>
    </source>
</evidence>
<dbReference type="STRING" id="869212.Turpa_2369"/>
<dbReference type="OrthoDB" id="307920at2"/>
<sequence>MDIRLNLVYRKLMKYTKTNQMRFLLLCIASLLLVDCSARNAQSETMATTPVKPEPIKTSSRVVYAAINRSLPALNDALAARENVNATDNYGRTAIMYAAIYGDMDMIKRLIKAKADLALRDKEDKTAVIHAHMEGHHEAMTYLHKVGKKAYGYWTITKPLPMLGDRTYIGGLYFSHPDGKGVLTTKQAIYKAEFKLYELHGLAEIEYASGSKFVGMYKNNKRNGKGTYTSSQGSYSGDFKDDKYHGKGVETFPDGIKYQGIYKNGERHGPGVYTTPDGRIDIVEYVDGKRK</sequence>
<protein>
    <submittedName>
        <fullName evidence="4">Ankyrin</fullName>
    </submittedName>
</protein>
<feature type="chain" id="PRO_5003686789" evidence="3">
    <location>
        <begin position="42"/>
        <end position="291"/>
    </location>
</feature>
<dbReference type="PANTHER" id="PTHR23084">
    <property type="entry name" value="PHOSPHATIDYLINOSITOL-4-PHOSPHATE 5-KINASE RELATED"/>
    <property type="match status" value="1"/>
</dbReference>
<evidence type="ECO:0000256" key="1">
    <source>
        <dbReference type="ARBA" id="ARBA00022737"/>
    </source>
</evidence>
<dbReference type="KEGG" id="tpx:Turpa_2369"/>
<dbReference type="AlphaFoldDB" id="I4B6V5"/>
<dbReference type="PANTHER" id="PTHR23084:SF179">
    <property type="entry name" value="OS10G0565000 PROTEIN"/>
    <property type="match status" value="1"/>
</dbReference>
<name>I4B6V5_TURPD</name>
<organism evidence="4 5">
    <name type="scientific">Turneriella parva (strain ATCC BAA-1111 / DSM 21527 / NCTC 11395 / H)</name>
    <name type="common">Leptospira parva</name>
    <dbReference type="NCBI Taxonomy" id="869212"/>
    <lineage>
        <taxon>Bacteria</taxon>
        <taxon>Pseudomonadati</taxon>
        <taxon>Spirochaetota</taxon>
        <taxon>Spirochaetia</taxon>
        <taxon>Leptospirales</taxon>
        <taxon>Leptospiraceae</taxon>
        <taxon>Turneriella</taxon>
    </lineage>
</organism>
<dbReference type="Gene3D" id="1.25.40.20">
    <property type="entry name" value="Ankyrin repeat-containing domain"/>
    <property type="match status" value="1"/>
</dbReference>
<keyword evidence="2" id="KW-0040">ANK repeat</keyword>
<dbReference type="InterPro" id="IPR002110">
    <property type="entry name" value="Ankyrin_rpt"/>
</dbReference>
<dbReference type="SMART" id="SM00698">
    <property type="entry name" value="MORN"/>
    <property type="match status" value="3"/>
</dbReference>
<accession>I4B6V5</accession>
<dbReference type="InterPro" id="IPR036770">
    <property type="entry name" value="Ankyrin_rpt-contain_sf"/>
</dbReference>
<evidence type="ECO:0000256" key="2">
    <source>
        <dbReference type="PROSITE-ProRule" id="PRU00023"/>
    </source>
</evidence>
<keyword evidence="5" id="KW-1185">Reference proteome</keyword>
<dbReference type="EMBL" id="CP002959">
    <property type="protein sequence ID" value="AFM13012.1"/>
    <property type="molecule type" value="Genomic_DNA"/>
</dbReference>
<dbReference type="SMART" id="SM00248">
    <property type="entry name" value="ANK"/>
    <property type="match status" value="1"/>
</dbReference>
<dbReference type="PROSITE" id="PS50297">
    <property type="entry name" value="ANK_REP_REGION"/>
    <property type="match status" value="1"/>
</dbReference>
<dbReference type="HOGENOM" id="CLU_956272_0_0_12"/>
<evidence type="ECO:0000256" key="3">
    <source>
        <dbReference type="SAM" id="SignalP"/>
    </source>
</evidence>
<dbReference type="SUPFAM" id="SSF48403">
    <property type="entry name" value="Ankyrin repeat"/>
    <property type="match status" value="1"/>
</dbReference>
<gene>
    <name evidence="4" type="ordered locus">Turpa_2369</name>
</gene>
<proteinExistence type="predicted"/>
<dbReference type="PROSITE" id="PS50088">
    <property type="entry name" value="ANK_REPEAT"/>
    <property type="match status" value="1"/>
</dbReference>
<keyword evidence="3" id="KW-0732">Signal</keyword>
<feature type="signal peptide" evidence="3">
    <location>
        <begin position="1"/>
        <end position="41"/>
    </location>
</feature>
<feature type="repeat" description="ANK" evidence="2">
    <location>
        <begin position="90"/>
        <end position="122"/>
    </location>
</feature>
<evidence type="ECO:0000313" key="4">
    <source>
        <dbReference type="EMBL" id="AFM13012.1"/>
    </source>
</evidence>
<dbReference type="Gene3D" id="2.20.110.10">
    <property type="entry name" value="Histone H3 K4-specific methyltransferase SET7/9 N-terminal domain"/>
    <property type="match status" value="2"/>
</dbReference>
<dbReference type="InterPro" id="IPR003409">
    <property type="entry name" value="MORN"/>
</dbReference>
<dbReference type="SUPFAM" id="SSF82185">
    <property type="entry name" value="Histone H3 K4-specific methyltransferase SET7/9 N-terminal domain"/>
    <property type="match status" value="1"/>
</dbReference>
<reference evidence="4 5" key="1">
    <citation type="submission" date="2012-06" db="EMBL/GenBank/DDBJ databases">
        <title>The complete chromosome of genome of Turneriella parva DSM 21527.</title>
        <authorList>
            <consortium name="US DOE Joint Genome Institute (JGI-PGF)"/>
            <person name="Lucas S."/>
            <person name="Han J."/>
            <person name="Lapidus A."/>
            <person name="Bruce D."/>
            <person name="Goodwin L."/>
            <person name="Pitluck S."/>
            <person name="Peters L."/>
            <person name="Kyrpides N."/>
            <person name="Mavromatis K."/>
            <person name="Ivanova N."/>
            <person name="Mikhailova N."/>
            <person name="Chertkov O."/>
            <person name="Detter J.C."/>
            <person name="Tapia R."/>
            <person name="Han C."/>
            <person name="Land M."/>
            <person name="Hauser L."/>
            <person name="Markowitz V."/>
            <person name="Cheng J.-F."/>
            <person name="Hugenholtz P."/>
            <person name="Woyke T."/>
            <person name="Wu D."/>
            <person name="Gronow S."/>
            <person name="Wellnitz S."/>
            <person name="Brambilla E."/>
            <person name="Klenk H.-P."/>
            <person name="Eisen J.A."/>
        </authorList>
    </citation>
    <scope>NUCLEOTIDE SEQUENCE [LARGE SCALE GENOMIC DNA]</scope>
    <source>
        <strain evidence="5">ATCC BAA-1111 / DSM 21527 / NCTC 11395 / H</strain>
    </source>
</reference>
<keyword evidence="1" id="KW-0677">Repeat</keyword>